<evidence type="ECO:0000256" key="3">
    <source>
        <dbReference type="ARBA" id="ARBA00022679"/>
    </source>
</evidence>
<dbReference type="InterPro" id="IPR050736">
    <property type="entry name" value="Sensor_HK_Regulatory"/>
</dbReference>
<dbReference type="EC" id="2.7.13.3" evidence="2"/>
<dbReference type="SMART" id="SM00387">
    <property type="entry name" value="HATPase_c"/>
    <property type="match status" value="1"/>
</dbReference>
<dbReference type="InterPro" id="IPR005467">
    <property type="entry name" value="His_kinase_dom"/>
</dbReference>
<dbReference type="CDD" id="cd00075">
    <property type="entry name" value="HATPase"/>
    <property type="match status" value="1"/>
</dbReference>
<evidence type="ECO:0000313" key="8">
    <source>
        <dbReference type="Proteomes" id="UP001424459"/>
    </source>
</evidence>
<dbReference type="InterPro" id="IPR003594">
    <property type="entry name" value="HATPase_dom"/>
</dbReference>
<dbReference type="RefSeq" id="WP_344694925.1">
    <property type="nucleotide sequence ID" value="NZ_BAABBR010000001.1"/>
</dbReference>
<gene>
    <name evidence="7" type="ORF">GCM10022281_00320</name>
</gene>
<dbReference type="PROSITE" id="PS50109">
    <property type="entry name" value="HIS_KIN"/>
    <property type="match status" value="1"/>
</dbReference>
<protein>
    <recommendedName>
        <fullName evidence="2">histidine kinase</fullName>
        <ecNumber evidence="2">2.7.13.3</ecNumber>
    </recommendedName>
</protein>
<feature type="domain" description="Histidine kinase" evidence="6">
    <location>
        <begin position="228"/>
        <end position="438"/>
    </location>
</feature>
<proteinExistence type="predicted"/>
<evidence type="ECO:0000313" key="7">
    <source>
        <dbReference type="EMBL" id="GAA4025689.1"/>
    </source>
</evidence>
<reference evidence="8" key="1">
    <citation type="journal article" date="2019" name="Int. J. Syst. Evol. Microbiol.">
        <title>The Global Catalogue of Microorganisms (GCM) 10K type strain sequencing project: providing services to taxonomists for standard genome sequencing and annotation.</title>
        <authorList>
            <consortium name="The Broad Institute Genomics Platform"/>
            <consortium name="The Broad Institute Genome Sequencing Center for Infectious Disease"/>
            <person name="Wu L."/>
            <person name="Ma J."/>
        </authorList>
    </citation>
    <scope>NUCLEOTIDE SEQUENCE [LARGE SCALE GENOMIC DNA]</scope>
    <source>
        <strain evidence="8">JCM 17564</strain>
    </source>
</reference>
<keyword evidence="3" id="KW-0808">Transferase</keyword>
<keyword evidence="4" id="KW-0418">Kinase</keyword>
<dbReference type="InterPro" id="IPR036890">
    <property type="entry name" value="HATPase_C_sf"/>
</dbReference>
<dbReference type="EMBL" id="BAABBR010000001">
    <property type="protein sequence ID" value="GAA4025689.1"/>
    <property type="molecule type" value="Genomic_DNA"/>
</dbReference>
<dbReference type="PANTHER" id="PTHR43711">
    <property type="entry name" value="TWO-COMPONENT HISTIDINE KINASE"/>
    <property type="match status" value="1"/>
</dbReference>
<evidence type="ECO:0000256" key="5">
    <source>
        <dbReference type="ARBA" id="ARBA00023012"/>
    </source>
</evidence>
<name>A0ABP7TGK4_9SPHN</name>
<keyword evidence="8" id="KW-1185">Reference proteome</keyword>
<sequence length="438" mass="45571">MASLPVQPPIGARVDREGRLTAADAPLLALQQEAGAALGQVLAVPQLAAVARLAARLGVSITRPVLAASNQEDIDLVVRADPDPDGVSLTVERWTARVPARPRWSGVVAGPGESEERAAAEDVQTDSALRVLAISPGLARRLDLDPAEYTGQPLMRLLRPVEDDYGNLPLVEAFSERAAFRRLPASHRGGEQRLLLDGQPRFEDERFLGYSISVAAEGGAADLAPLPPLDDLLREPLSSIIGQAQEIADRSQGPLRTDYAGYGADIASAAGHLLELLTALGRQAGAEGGGVAPGEEVDLTELVLDAASLVQAQASTRGVVLDVGGVGYLSAIGHPRAITQILVNLIGNAARYSPEGGTVVITLADEGVASVTVSDSGPGVAPADRIRIFERFEQAEPGQGGAGLGLAISRRLARDMGGEVELLDTAAGASFRLTLPRA</sequence>
<comment type="catalytic activity">
    <reaction evidence="1">
        <text>ATP + protein L-histidine = ADP + protein N-phospho-L-histidine.</text>
        <dbReference type="EC" id="2.7.13.3"/>
    </reaction>
</comment>
<accession>A0ABP7TGK4</accession>
<dbReference type="Proteomes" id="UP001424459">
    <property type="component" value="Unassembled WGS sequence"/>
</dbReference>
<dbReference type="Gene3D" id="3.30.565.10">
    <property type="entry name" value="Histidine kinase-like ATPase, C-terminal domain"/>
    <property type="match status" value="1"/>
</dbReference>
<dbReference type="InterPro" id="IPR004358">
    <property type="entry name" value="Sig_transdc_His_kin-like_C"/>
</dbReference>
<dbReference type="PRINTS" id="PR00344">
    <property type="entry name" value="BCTRLSENSOR"/>
</dbReference>
<dbReference type="Pfam" id="PF02518">
    <property type="entry name" value="HATPase_c"/>
    <property type="match status" value="1"/>
</dbReference>
<evidence type="ECO:0000259" key="6">
    <source>
        <dbReference type="PROSITE" id="PS50109"/>
    </source>
</evidence>
<organism evidence="7 8">
    <name type="scientific">Sphingomonas rosea</name>
    <dbReference type="NCBI Taxonomy" id="335605"/>
    <lineage>
        <taxon>Bacteria</taxon>
        <taxon>Pseudomonadati</taxon>
        <taxon>Pseudomonadota</taxon>
        <taxon>Alphaproteobacteria</taxon>
        <taxon>Sphingomonadales</taxon>
        <taxon>Sphingomonadaceae</taxon>
        <taxon>Sphingomonas</taxon>
    </lineage>
</organism>
<comment type="caution">
    <text evidence="7">The sequence shown here is derived from an EMBL/GenBank/DDBJ whole genome shotgun (WGS) entry which is preliminary data.</text>
</comment>
<evidence type="ECO:0000256" key="1">
    <source>
        <dbReference type="ARBA" id="ARBA00000085"/>
    </source>
</evidence>
<dbReference type="PANTHER" id="PTHR43711:SF1">
    <property type="entry name" value="HISTIDINE KINASE 1"/>
    <property type="match status" value="1"/>
</dbReference>
<dbReference type="SUPFAM" id="SSF55874">
    <property type="entry name" value="ATPase domain of HSP90 chaperone/DNA topoisomerase II/histidine kinase"/>
    <property type="match status" value="1"/>
</dbReference>
<evidence type="ECO:0000256" key="4">
    <source>
        <dbReference type="ARBA" id="ARBA00022777"/>
    </source>
</evidence>
<evidence type="ECO:0000256" key="2">
    <source>
        <dbReference type="ARBA" id="ARBA00012438"/>
    </source>
</evidence>
<keyword evidence="5" id="KW-0902">Two-component regulatory system</keyword>